<dbReference type="Gene3D" id="3.40.50.2300">
    <property type="match status" value="2"/>
</dbReference>
<reference evidence="5 6" key="1">
    <citation type="submission" date="2019-08" db="EMBL/GenBank/DDBJ databases">
        <title>In-depth cultivation of the pig gut microbiome towards novel bacterial diversity and tailored functional studies.</title>
        <authorList>
            <person name="Wylensek D."/>
            <person name="Hitch T.C.A."/>
            <person name="Clavel T."/>
        </authorList>
    </citation>
    <scope>NUCLEOTIDE SEQUENCE [LARGE SCALE GENOMIC DNA]</scope>
    <source>
        <strain evidence="5 6">CA-Schmier-601-WT-3</strain>
    </source>
</reference>
<dbReference type="GO" id="GO:0000976">
    <property type="term" value="F:transcription cis-regulatory region binding"/>
    <property type="evidence" value="ECO:0007669"/>
    <property type="project" value="TreeGrafter"/>
</dbReference>
<dbReference type="GO" id="GO:0003700">
    <property type="term" value="F:DNA-binding transcription factor activity"/>
    <property type="evidence" value="ECO:0007669"/>
    <property type="project" value="TreeGrafter"/>
</dbReference>
<sequence>MRKIRIGLFVENIDSYNSEMIRGAQAACDELDEELIIFYGSGLNKKTQLDNPSTHNTFSYEFANKIGIDLLLLSTNNVARDMNNEEFLARFHMPIVSLNYVSDHVSSIVFDNISGAKAAVNFLITKEHRRHIGVIAGPKTRTGTRERLSAYRDILDFHHIAYDPSLIVYAQDYTAYHNTLVGQFIDMHPEIDALFCVTDKLAVCAYAELKKRGYRVGRDISVVGFDDDPYSASMVPPLSSVHADSAMLAYRAVIEGQSLLEGGIPFRHVLPTEFIARDSVNSASQEEDDLYNFVNFAINEKLSIHDLSWGMTNFLFNNKIMFHTNIKDETVKLFEDIISASFFCDSIEEFKAKVFPSIINVITEDNIQFIDLDKLFNCLKVLFDISISKHLIEHHRLDYFTQYLYSELGIVYSNITSRILTKSTEHQINVNITNRLSLSITDSSDPERMLGETLRILNIKNAALYVFKYPYHFDITEPITLPESLILKLKIKDGLMIRTHNELINEQDLIRHVSSTHNYTLSAIASGSEQYGILITDIDGHDLSMLEYITGQFGTTFYIQSLMNKLQSQSVTDELTHIYNRRGLLDALAKGAKNIAPGQVGYIVFVDLDGLKSINDTFGHDAGDKAIILGTEIIKASFPQQIVGRWGGDEFVIFINGLNHDYIHTLEEKINENTKILSARHNYPFTLSLSFGMSAIHPGDTPEQITRIIEDADNRMYCFKKKRKQAKQ</sequence>
<dbReference type="InterPro" id="IPR028082">
    <property type="entry name" value="Peripla_BP_I"/>
</dbReference>
<name>A0A844FW70_9FIRM</name>
<protein>
    <submittedName>
        <fullName evidence="5">GGDEF domain-containing protein</fullName>
    </submittedName>
</protein>
<dbReference type="InterPro" id="IPR029787">
    <property type="entry name" value="Nucleotide_cyclase"/>
</dbReference>
<evidence type="ECO:0000256" key="2">
    <source>
        <dbReference type="ARBA" id="ARBA00023125"/>
    </source>
</evidence>
<evidence type="ECO:0000313" key="5">
    <source>
        <dbReference type="EMBL" id="MST89569.1"/>
    </source>
</evidence>
<dbReference type="Pfam" id="PF13377">
    <property type="entry name" value="Peripla_BP_3"/>
    <property type="match status" value="1"/>
</dbReference>
<dbReference type="PANTHER" id="PTHR30146">
    <property type="entry name" value="LACI-RELATED TRANSCRIPTIONAL REPRESSOR"/>
    <property type="match status" value="1"/>
</dbReference>
<dbReference type="Proteomes" id="UP000442619">
    <property type="component" value="Unassembled WGS sequence"/>
</dbReference>
<dbReference type="InterPro" id="IPR043128">
    <property type="entry name" value="Rev_trsase/Diguanyl_cyclase"/>
</dbReference>
<dbReference type="CDD" id="cd01949">
    <property type="entry name" value="GGDEF"/>
    <property type="match status" value="1"/>
</dbReference>
<accession>A0A844FW70</accession>
<dbReference type="NCBIfam" id="TIGR00254">
    <property type="entry name" value="GGDEF"/>
    <property type="match status" value="1"/>
</dbReference>
<evidence type="ECO:0000259" key="4">
    <source>
        <dbReference type="PROSITE" id="PS50887"/>
    </source>
</evidence>
<dbReference type="PANTHER" id="PTHR30146:SF109">
    <property type="entry name" value="HTH-TYPE TRANSCRIPTIONAL REGULATOR GALS"/>
    <property type="match status" value="1"/>
</dbReference>
<dbReference type="RefSeq" id="WP_154516765.1">
    <property type="nucleotide sequence ID" value="NZ_VUNM01000019.1"/>
</dbReference>
<dbReference type="InterPro" id="IPR000160">
    <property type="entry name" value="GGDEF_dom"/>
</dbReference>
<proteinExistence type="predicted"/>
<dbReference type="CDD" id="cd06267">
    <property type="entry name" value="PBP1_LacI_sugar_binding-like"/>
    <property type="match status" value="1"/>
</dbReference>
<keyword evidence="1" id="KW-0805">Transcription regulation</keyword>
<comment type="caution">
    <text evidence="5">The sequence shown here is derived from an EMBL/GenBank/DDBJ whole genome shotgun (WGS) entry which is preliminary data.</text>
</comment>
<dbReference type="SUPFAM" id="SSF55073">
    <property type="entry name" value="Nucleotide cyclase"/>
    <property type="match status" value="1"/>
</dbReference>
<keyword evidence="6" id="KW-1185">Reference proteome</keyword>
<dbReference type="SUPFAM" id="SSF53822">
    <property type="entry name" value="Periplasmic binding protein-like I"/>
    <property type="match status" value="1"/>
</dbReference>
<dbReference type="Gene3D" id="3.30.70.270">
    <property type="match status" value="1"/>
</dbReference>
<keyword evidence="2" id="KW-0238">DNA-binding</keyword>
<gene>
    <name evidence="5" type="ORF">FYJ79_08305</name>
</gene>
<evidence type="ECO:0000256" key="3">
    <source>
        <dbReference type="ARBA" id="ARBA00023163"/>
    </source>
</evidence>
<organism evidence="5 6">
    <name type="scientific">Sharpea porci</name>
    <dbReference type="NCBI Taxonomy" id="2652286"/>
    <lineage>
        <taxon>Bacteria</taxon>
        <taxon>Bacillati</taxon>
        <taxon>Bacillota</taxon>
        <taxon>Erysipelotrichia</taxon>
        <taxon>Erysipelotrichales</taxon>
        <taxon>Coprobacillaceae</taxon>
        <taxon>Sharpea</taxon>
    </lineage>
</organism>
<feature type="domain" description="GGDEF" evidence="4">
    <location>
        <begin position="599"/>
        <end position="728"/>
    </location>
</feature>
<dbReference type="Pfam" id="PF00990">
    <property type="entry name" value="GGDEF"/>
    <property type="match status" value="1"/>
</dbReference>
<dbReference type="InterPro" id="IPR046335">
    <property type="entry name" value="LacI/GalR-like_sensor"/>
</dbReference>
<keyword evidence="3" id="KW-0804">Transcription</keyword>
<dbReference type="PROSITE" id="PS50887">
    <property type="entry name" value="GGDEF"/>
    <property type="match status" value="1"/>
</dbReference>
<dbReference type="SMART" id="SM00267">
    <property type="entry name" value="GGDEF"/>
    <property type="match status" value="1"/>
</dbReference>
<evidence type="ECO:0000313" key="6">
    <source>
        <dbReference type="Proteomes" id="UP000442619"/>
    </source>
</evidence>
<dbReference type="AlphaFoldDB" id="A0A844FW70"/>
<evidence type="ECO:0000256" key="1">
    <source>
        <dbReference type="ARBA" id="ARBA00023015"/>
    </source>
</evidence>
<dbReference type="EMBL" id="VUNM01000019">
    <property type="protein sequence ID" value="MST89569.1"/>
    <property type="molecule type" value="Genomic_DNA"/>
</dbReference>